<reference evidence="2 3" key="1">
    <citation type="submission" date="2017-08" db="EMBL/GenBank/DDBJ databases">
        <title>Infants hospitalized years apart are colonized by the same room-sourced microbial strains.</title>
        <authorList>
            <person name="Brooks B."/>
            <person name="Olm M.R."/>
            <person name="Firek B.A."/>
            <person name="Baker R."/>
            <person name="Thomas B.C."/>
            <person name="Morowitz M.J."/>
            <person name="Banfield J.F."/>
        </authorList>
    </citation>
    <scope>NUCLEOTIDE SEQUENCE [LARGE SCALE GENOMIC DNA]</scope>
    <source>
        <strain evidence="2">S2_005_003_R2_41</strain>
    </source>
</reference>
<dbReference type="AlphaFoldDB" id="A0A2W5RCN2"/>
<dbReference type="Gene3D" id="3.30.420.10">
    <property type="entry name" value="Ribonuclease H-like superfamily/Ribonuclease H"/>
    <property type="match status" value="1"/>
</dbReference>
<dbReference type="Proteomes" id="UP000249135">
    <property type="component" value="Unassembled WGS sequence"/>
</dbReference>
<dbReference type="InterPro" id="IPR047655">
    <property type="entry name" value="Transpos_IS630-like"/>
</dbReference>
<sequence>MAAPIKITRDELDASGLRRAACRCGSVAASRRMLALALVMEGSSRTEAAQAAGMDRQTLRDWVHRYNEEGLAGLTDRQGDVGPKRLLSPEQEREVAEWVRRGPDLAEHGVVRWRRADLARAIETRFGIVLAERTISTVLRRLGFRRLVARPRHPGHNAAAQTSFKGNFAALVDAALPEHARGKPLELWWQDEARIGQQGTLTRVWAERGSRPAAPRDLRYAWAYLFGAICPARGTGAALVLPFANAAMMNLHLAEISANIAPGAHAVLTIDGAGWHQTGDKLRVPENITLLHLPPYSPELNPVENVWAYLRSNKLSNRVFKTYDAIVDACCDAWLWFTKQPKRITSIGTREWARVTQ</sequence>
<dbReference type="EMBL" id="QFPP01000680">
    <property type="protein sequence ID" value="PZQ61000.1"/>
    <property type="molecule type" value="Genomic_DNA"/>
</dbReference>
<comment type="caution">
    <text evidence="2">The sequence shown here is derived from an EMBL/GenBank/DDBJ whole genome shotgun (WGS) entry which is preliminary data.</text>
</comment>
<organism evidence="2 3">
    <name type="scientific">Variovorax paradoxus</name>
    <dbReference type="NCBI Taxonomy" id="34073"/>
    <lineage>
        <taxon>Bacteria</taxon>
        <taxon>Pseudomonadati</taxon>
        <taxon>Pseudomonadota</taxon>
        <taxon>Betaproteobacteria</taxon>
        <taxon>Burkholderiales</taxon>
        <taxon>Comamonadaceae</taxon>
        <taxon>Variovorax</taxon>
    </lineage>
</organism>
<protein>
    <submittedName>
        <fullName evidence="2">IS630 family transposase</fullName>
    </submittedName>
</protein>
<gene>
    <name evidence="2" type="ORF">DI563_29255</name>
</gene>
<accession>A0A2W5RCN2</accession>
<feature type="domain" description="Tc1-like transposase DDE" evidence="1">
    <location>
        <begin position="187"/>
        <end position="325"/>
    </location>
</feature>
<dbReference type="InterPro" id="IPR036397">
    <property type="entry name" value="RNaseH_sf"/>
</dbReference>
<dbReference type="InterPro" id="IPR038717">
    <property type="entry name" value="Tc1-like_DDE_dom"/>
</dbReference>
<dbReference type="NCBIfam" id="NF033545">
    <property type="entry name" value="transpos_IS630"/>
    <property type="match status" value="1"/>
</dbReference>
<evidence type="ECO:0000313" key="2">
    <source>
        <dbReference type="EMBL" id="PZQ61000.1"/>
    </source>
</evidence>
<name>A0A2W5RCN2_VARPD</name>
<evidence type="ECO:0000313" key="3">
    <source>
        <dbReference type="Proteomes" id="UP000249135"/>
    </source>
</evidence>
<dbReference type="GO" id="GO:0003676">
    <property type="term" value="F:nucleic acid binding"/>
    <property type="evidence" value="ECO:0007669"/>
    <property type="project" value="InterPro"/>
</dbReference>
<evidence type="ECO:0000259" key="1">
    <source>
        <dbReference type="Pfam" id="PF13358"/>
    </source>
</evidence>
<dbReference type="Pfam" id="PF13565">
    <property type="entry name" value="HTH_32"/>
    <property type="match status" value="1"/>
</dbReference>
<dbReference type="InterPro" id="IPR009057">
    <property type="entry name" value="Homeodomain-like_sf"/>
</dbReference>
<dbReference type="Pfam" id="PF13358">
    <property type="entry name" value="DDE_3"/>
    <property type="match status" value="1"/>
</dbReference>
<dbReference type="SUPFAM" id="SSF46689">
    <property type="entry name" value="Homeodomain-like"/>
    <property type="match status" value="1"/>
</dbReference>
<proteinExistence type="predicted"/>